<evidence type="ECO:0000313" key="1">
    <source>
        <dbReference type="EMBL" id="QSX32461.1"/>
    </source>
</evidence>
<dbReference type="RefSeq" id="WP_207353705.1">
    <property type="nucleotide sequence ID" value="NZ_CP071503.1"/>
</dbReference>
<gene>
    <name evidence="1" type="ORF">JYB87_11855</name>
</gene>
<protein>
    <submittedName>
        <fullName evidence="1">Uncharacterized protein</fullName>
    </submittedName>
</protein>
<keyword evidence="2" id="KW-1185">Reference proteome</keyword>
<organism evidence="1 2">
    <name type="scientific">Shewanella avicenniae</name>
    <dbReference type="NCBI Taxonomy" id="2814294"/>
    <lineage>
        <taxon>Bacteria</taxon>
        <taxon>Pseudomonadati</taxon>
        <taxon>Pseudomonadota</taxon>
        <taxon>Gammaproteobacteria</taxon>
        <taxon>Alteromonadales</taxon>
        <taxon>Shewanellaceae</taxon>
        <taxon>Shewanella</taxon>
    </lineage>
</organism>
<reference evidence="1 2" key="1">
    <citation type="submission" date="2021-03" db="EMBL/GenBank/DDBJ databases">
        <title>Novel species identification of genus Shewanella.</title>
        <authorList>
            <person name="Liu G."/>
            <person name="Zhang Q."/>
        </authorList>
    </citation>
    <scope>NUCLEOTIDE SEQUENCE [LARGE SCALE GENOMIC DNA]</scope>
    <source>
        <strain evidence="1 2">FJAT-51800</strain>
    </source>
</reference>
<dbReference type="Proteomes" id="UP000662770">
    <property type="component" value="Chromosome"/>
</dbReference>
<accession>A0ABX7QLY5</accession>
<evidence type="ECO:0000313" key="2">
    <source>
        <dbReference type="Proteomes" id="UP000662770"/>
    </source>
</evidence>
<sequence length="54" mass="6155">MANKKVTLVRTVRIKNEKFKKGEQPTVDDKTYKELLDAKAITDAFQDEQATGIE</sequence>
<proteinExistence type="predicted"/>
<dbReference type="EMBL" id="CP071503">
    <property type="protein sequence ID" value="QSX32461.1"/>
    <property type="molecule type" value="Genomic_DNA"/>
</dbReference>
<name>A0ABX7QLY5_9GAMM</name>